<proteinExistence type="predicted"/>
<accession>A0A139L047</accession>
<sequence length="119" mass="14082">MSIELINKDRYSIEIERKEDRVNILLVENEAFGERILVGAEEREEFLTPWINMLIRHKKEAGIKGTMDLARKLEHIARFEKGKQEKGFLTLESINTDIINLRKAFLEKEEEAKKRKKNK</sequence>
<protein>
    <submittedName>
        <fullName evidence="1">Uncharacterized protein</fullName>
    </submittedName>
</protein>
<reference evidence="1 2" key="1">
    <citation type="submission" date="2016-02" db="EMBL/GenBank/DDBJ databases">
        <authorList>
            <person name="Wen L."/>
            <person name="He K."/>
            <person name="Yang H."/>
        </authorList>
    </citation>
    <scope>NUCLEOTIDE SEQUENCE [LARGE SCALE GENOMIC DNA]</scope>
    <source>
        <strain evidence="1 2">KLE1704</strain>
    </source>
</reference>
<organism evidence="1">
    <name type="scientific">Bacteroides intestinalis</name>
    <dbReference type="NCBI Taxonomy" id="329854"/>
    <lineage>
        <taxon>Bacteria</taxon>
        <taxon>Pseudomonadati</taxon>
        <taxon>Bacteroidota</taxon>
        <taxon>Bacteroidia</taxon>
        <taxon>Bacteroidales</taxon>
        <taxon>Bacteroidaceae</taxon>
        <taxon>Bacteroides</taxon>
    </lineage>
</organism>
<name>A0A139L047_9BACE</name>
<gene>
    <name evidence="1" type="ORF">HMPREF2531_03785</name>
</gene>
<evidence type="ECO:0000313" key="1">
    <source>
        <dbReference type="EMBL" id="KXT44798.1"/>
    </source>
</evidence>
<dbReference type="RefSeq" id="WP_061437450.1">
    <property type="nucleotide sequence ID" value="NZ_KQ968730.1"/>
</dbReference>
<comment type="caution">
    <text evidence="1">The sequence shown here is derived from an EMBL/GenBank/DDBJ whole genome shotgun (WGS) entry which is preliminary data.</text>
</comment>
<evidence type="ECO:0000313" key="2">
    <source>
        <dbReference type="Proteomes" id="UP000070319"/>
    </source>
</evidence>
<dbReference type="EMBL" id="LTDF01000145">
    <property type="protein sequence ID" value="KXT44798.1"/>
    <property type="molecule type" value="Genomic_DNA"/>
</dbReference>
<dbReference type="Proteomes" id="UP000070319">
    <property type="component" value="Unassembled WGS sequence"/>
</dbReference>
<dbReference type="AlphaFoldDB" id="A0A139L047"/>